<evidence type="ECO:0000256" key="3">
    <source>
        <dbReference type="ARBA" id="ARBA00022840"/>
    </source>
</evidence>
<dbReference type="PROSITE" id="PS50011">
    <property type="entry name" value="PROTEIN_KINASE_DOM"/>
    <property type="match status" value="1"/>
</dbReference>
<keyword evidence="8" id="KW-0418">Kinase</keyword>
<evidence type="ECO:0000313" key="9">
    <source>
        <dbReference type="Proteomes" id="UP000014680"/>
    </source>
</evidence>
<dbReference type="PANTHER" id="PTHR45756">
    <property type="entry name" value="PALMITOYLTRANSFERASE"/>
    <property type="match status" value="1"/>
</dbReference>
<dbReference type="PROSITE" id="PS00108">
    <property type="entry name" value="PROTEIN_KINASE_ST"/>
    <property type="match status" value="1"/>
</dbReference>
<dbReference type="GeneID" id="14887286"/>
<evidence type="ECO:0000259" key="7">
    <source>
        <dbReference type="PROSITE" id="PS50011"/>
    </source>
</evidence>
<dbReference type="KEGG" id="eiv:EIN_229730"/>
<evidence type="ECO:0000256" key="6">
    <source>
        <dbReference type="SAM" id="SignalP"/>
    </source>
</evidence>
<dbReference type="GO" id="GO:0004709">
    <property type="term" value="F:MAP kinase kinase kinase activity"/>
    <property type="evidence" value="ECO:0007669"/>
    <property type="project" value="UniProtKB-EC"/>
</dbReference>
<feature type="domain" description="Protein kinase" evidence="7">
    <location>
        <begin position="600"/>
        <end position="862"/>
    </location>
</feature>
<dbReference type="Pfam" id="PF07714">
    <property type="entry name" value="PK_Tyr_Ser-Thr"/>
    <property type="match status" value="1"/>
</dbReference>
<dbReference type="InterPro" id="IPR008271">
    <property type="entry name" value="Ser/Thr_kinase_AS"/>
</dbReference>
<keyword evidence="3 4" id="KW-0067">ATP-binding</keyword>
<dbReference type="GO" id="GO:0005524">
    <property type="term" value="F:ATP binding"/>
    <property type="evidence" value="ECO:0007669"/>
    <property type="project" value="UniProtKB-UniRule"/>
</dbReference>
<dbReference type="InterPro" id="IPR011009">
    <property type="entry name" value="Kinase-like_dom_sf"/>
</dbReference>
<evidence type="ECO:0000256" key="1">
    <source>
        <dbReference type="ARBA" id="ARBA00022527"/>
    </source>
</evidence>
<protein>
    <submittedName>
        <fullName evidence="8">Serine-threonine protein kinase, putative</fullName>
        <ecNumber evidence="8">2.7.11.25</ecNumber>
    </submittedName>
</protein>
<keyword evidence="9" id="KW-1185">Reference proteome</keyword>
<dbReference type="PROSITE" id="PS00107">
    <property type="entry name" value="PROTEIN_KINASE_ATP"/>
    <property type="match status" value="1"/>
</dbReference>
<keyword evidence="5" id="KW-1133">Transmembrane helix</keyword>
<evidence type="ECO:0000256" key="4">
    <source>
        <dbReference type="PROSITE-ProRule" id="PRU10141"/>
    </source>
</evidence>
<dbReference type="OMA" id="QKNEFND"/>
<dbReference type="OrthoDB" id="4062651at2759"/>
<keyword evidence="8" id="KW-0808">Transferase</keyword>
<keyword evidence="1" id="KW-0723">Serine/threonine-protein kinase</keyword>
<dbReference type="SMART" id="SM00220">
    <property type="entry name" value="S_TKc"/>
    <property type="match status" value="1"/>
</dbReference>
<dbReference type="InterPro" id="IPR053215">
    <property type="entry name" value="TKL_Ser/Thr_kinase"/>
</dbReference>
<dbReference type="InterPro" id="IPR017441">
    <property type="entry name" value="Protein_kinase_ATP_BS"/>
</dbReference>
<evidence type="ECO:0000256" key="5">
    <source>
        <dbReference type="SAM" id="Phobius"/>
    </source>
</evidence>
<dbReference type="AlphaFoldDB" id="A0A0A1U6C8"/>
<proteinExistence type="predicted"/>
<dbReference type="RefSeq" id="XP_004255211.1">
    <property type="nucleotide sequence ID" value="XM_004255163.1"/>
</dbReference>
<dbReference type="InterPro" id="IPR001245">
    <property type="entry name" value="Ser-Thr/Tyr_kinase_cat_dom"/>
</dbReference>
<dbReference type="EMBL" id="KB206756">
    <property type="protein sequence ID" value="ELP88440.1"/>
    <property type="molecule type" value="Genomic_DNA"/>
</dbReference>
<organism evidence="8 9">
    <name type="scientific">Entamoeba invadens IP1</name>
    <dbReference type="NCBI Taxonomy" id="370355"/>
    <lineage>
        <taxon>Eukaryota</taxon>
        <taxon>Amoebozoa</taxon>
        <taxon>Evosea</taxon>
        <taxon>Archamoebae</taxon>
        <taxon>Mastigamoebida</taxon>
        <taxon>Entamoebidae</taxon>
        <taxon>Entamoeba</taxon>
    </lineage>
</organism>
<dbReference type="PANTHER" id="PTHR45756:SF1">
    <property type="entry name" value="PROTEIN KINASE DOMAIN CONTAINING PROTEIN"/>
    <property type="match status" value="1"/>
</dbReference>
<evidence type="ECO:0000313" key="8">
    <source>
        <dbReference type="EMBL" id="ELP88440.1"/>
    </source>
</evidence>
<dbReference type="Gene3D" id="1.10.510.10">
    <property type="entry name" value="Transferase(Phosphotransferase) domain 1"/>
    <property type="match status" value="1"/>
</dbReference>
<sequence length="905" mass="103228">MPFRTLLNLFLVVVFTWASPTKLETETFEDIDLFKADQDYYQFVTYIGYNELSEQRHNLPMYYYLNDTIVQTLFFDSTLSIVKNRTAEIRINGMHRPQIVDMRESLFVLDDSKLSYYDLETNPPEILINSTLNGKIGQYSPLSYILFQNETIQTDLLITCVDYTLAGVKLETLTLKVSSQFPCGEYVTSGSDLIAVKNKTDITIYQLKVTDDGYYLNGEFVFHKKITMAEYLNPSETYQYDPIRFTRNNVLYVAVSKYNKVAIFDASTDYSVEEEITNIPFYSESNSGYVKPYKNIPFDNIGSYGQIIVVGTPGYSTKDMPHCGGAYVFFDNILDKGYTPRIVEFIHIIGKIAYGYTGYSVCSSRNSVWLGGLSVPQLNYIYDNISVSIKSVNKEYCNVTNCLCHSNMYFIDGKCSYEKGEKDILVIVVSVVVAVLGVLVIVTIAILIITFTIPRKNKKQTFSVKNYDYDFTLFEYFPLEFDTTKLTFGSEDMPLNINVETSHEINITNKTKNYYTFNFNPLDREDHRYAIHFDPKMGILSPRITQKVCVKLTMLCTCSIDEIIDVQVHMGKGESSTGDHAALELVLESSSSLTLDYTEFQKEKVIGEGSFGIVYKGVYRGVDVAIKETKSFSWPEDVLESFIKEVEMMDKMRCPYIINFIGASFTPEHYSIVTEFAKFGSLKSAYESSYFSNTLMTKMLLDVARGMVFLHGSNLVHRDLKPENVLVVSMNNQEKVNAKISDFGTARTAVMNDIANTMTRGIGTPIYMSPEMLLNLPYNLKTDIYSFAIVCYEVFLRKIPYQQFSHTWDVADFVLKGDRLPILSTFPQEMGDLIKECWADACLRPPFTEIETRLEKMWNAFSALQFDFSNPPIAPGMPMMPPPPPAINRASQYVPTRCDLQIEMN</sequence>
<keyword evidence="6" id="KW-0732">Signal</keyword>
<reference evidence="8 9" key="1">
    <citation type="submission" date="2012-10" db="EMBL/GenBank/DDBJ databases">
        <authorList>
            <person name="Zafar N."/>
            <person name="Inman J."/>
            <person name="Hall N."/>
            <person name="Lorenzi H."/>
            <person name="Caler E."/>
        </authorList>
    </citation>
    <scope>NUCLEOTIDE SEQUENCE [LARGE SCALE GENOMIC DNA]</scope>
    <source>
        <strain evidence="8 9">IP1</strain>
    </source>
</reference>
<dbReference type="EC" id="2.7.11.25" evidence="8"/>
<dbReference type="InterPro" id="IPR000719">
    <property type="entry name" value="Prot_kinase_dom"/>
</dbReference>
<feature type="chain" id="PRO_5001980216" evidence="6">
    <location>
        <begin position="19"/>
        <end position="905"/>
    </location>
</feature>
<dbReference type="CDD" id="cd13999">
    <property type="entry name" value="STKc_MAP3K-like"/>
    <property type="match status" value="1"/>
</dbReference>
<dbReference type="Proteomes" id="UP000014680">
    <property type="component" value="Unassembled WGS sequence"/>
</dbReference>
<evidence type="ECO:0000256" key="2">
    <source>
        <dbReference type="ARBA" id="ARBA00022741"/>
    </source>
</evidence>
<feature type="transmembrane region" description="Helical" evidence="5">
    <location>
        <begin position="424"/>
        <end position="453"/>
    </location>
</feature>
<keyword evidence="2 4" id="KW-0547">Nucleotide-binding</keyword>
<feature type="signal peptide" evidence="6">
    <location>
        <begin position="1"/>
        <end position="18"/>
    </location>
</feature>
<accession>A0A0A1U6C8</accession>
<keyword evidence="5" id="KW-0472">Membrane</keyword>
<gene>
    <name evidence="8" type="ORF">EIN_229730</name>
</gene>
<keyword evidence="5" id="KW-0812">Transmembrane</keyword>
<dbReference type="SUPFAM" id="SSF56112">
    <property type="entry name" value="Protein kinase-like (PK-like)"/>
    <property type="match status" value="1"/>
</dbReference>
<dbReference type="VEuPathDB" id="AmoebaDB:EIN_229730"/>
<feature type="binding site" evidence="4">
    <location>
        <position position="627"/>
    </location>
    <ligand>
        <name>ATP</name>
        <dbReference type="ChEBI" id="CHEBI:30616"/>
    </ligand>
</feature>
<name>A0A0A1U6C8_ENTIV</name>